<dbReference type="Gene3D" id="1.10.10.2840">
    <property type="entry name" value="PucR C-terminal helix-turn-helix domain"/>
    <property type="match status" value="1"/>
</dbReference>
<gene>
    <name evidence="4" type="ORF">RTO_32190</name>
</gene>
<dbReference type="InterPro" id="IPR041522">
    <property type="entry name" value="CdaR_GGDEF"/>
</dbReference>
<feature type="domain" description="CdaR GGDEF-like" evidence="3">
    <location>
        <begin position="317"/>
        <end position="447"/>
    </location>
</feature>
<dbReference type="Pfam" id="PF17853">
    <property type="entry name" value="GGDEF_2"/>
    <property type="match status" value="1"/>
</dbReference>
<dbReference type="GO" id="GO:0005829">
    <property type="term" value="C:cytosol"/>
    <property type="evidence" value="ECO:0007669"/>
    <property type="project" value="TreeGrafter"/>
</dbReference>
<dbReference type="Pfam" id="PF13556">
    <property type="entry name" value="HTH_30"/>
    <property type="match status" value="1"/>
</dbReference>
<evidence type="ECO:0000313" key="4">
    <source>
        <dbReference type="EMBL" id="CBL27592.1"/>
    </source>
</evidence>
<dbReference type="InterPro" id="IPR042070">
    <property type="entry name" value="PucR_C-HTH_sf"/>
</dbReference>
<feature type="domain" description="PucR C-terminal helix-turn-helix" evidence="2">
    <location>
        <begin position="506"/>
        <end position="559"/>
    </location>
</feature>
<evidence type="ECO:0000313" key="5">
    <source>
        <dbReference type="Proteomes" id="UP000008956"/>
    </source>
</evidence>
<dbReference type="NCBIfam" id="TIGR00738">
    <property type="entry name" value="rrf2_super"/>
    <property type="match status" value="1"/>
</dbReference>
<sequence>MQITSTTDYAIRIVCYLAAQSQMISTSELSQELSVPSSYIPKITKKLKQAGIIKACEGIKGGYQIAKQPENISLRDVISCTESTMAISRCLEKEGGCSKNYIACCKVHQILMDLQNIYNNRLESVKISDIIRPGKDEYLGKFYVIIKVNLREKDYECIYSHNHDVYEQVKTAESYDDFIKKYAEKYICEADWVNVQKCLASENLTEHLVDGCMEEEIFYRGIIENNATSYVWMKASKYVDVKENTAIITFHNTKVIPNTIVTMEQELRKKEQDVCMELENATINLQDGFLSEFAQDEEKKTYQRDIIHNILNGLLSSKEMTEAAAQLGMKESDTYRVVDFHTITKNVQRKYTKEQLHEVGVIEGELMHLLPDALIYRNMDQIVMIQQVDSDQTELEYQKEMEEIEDVIQRSILYRKKDTDFQIGIGKSVEGYQRLKESYYEASQAIKYIEIIRLVTGDKNKSVVHYSNLGFFQIFGKIDDMTELERCIPDTLKKLYLYDDEHKGELITTLQMYLRNNQSIKKTAGAMFVHYRTISYRLEKIKQISGINFDNANEVLAVSNGLIIYKMLKEIE</sequence>
<evidence type="ECO:0000259" key="3">
    <source>
        <dbReference type="Pfam" id="PF17853"/>
    </source>
</evidence>
<comment type="similarity">
    <text evidence="1">Belongs to the CdaR family.</text>
</comment>
<evidence type="ECO:0000259" key="2">
    <source>
        <dbReference type="Pfam" id="PF13556"/>
    </source>
</evidence>
<dbReference type="KEGG" id="rto:RTO_32190"/>
<name>D4M0N2_9FIRM</name>
<reference evidence="4 5" key="2">
    <citation type="submission" date="2010-03" db="EMBL/GenBank/DDBJ databases">
        <authorList>
            <person name="Pajon A."/>
        </authorList>
    </citation>
    <scope>NUCLEOTIDE SEQUENCE [LARGE SCALE GENOMIC DNA]</scope>
    <source>
        <strain evidence="4 5">L2-14</strain>
    </source>
</reference>
<dbReference type="InterPro" id="IPR036390">
    <property type="entry name" value="WH_DNA-bd_sf"/>
</dbReference>
<dbReference type="InterPro" id="IPR030489">
    <property type="entry name" value="TR_Rrf2-type_CS"/>
</dbReference>
<dbReference type="AlphaFoldDB" id="D4M0N2"/>
<dbReference type="EMBL" id="FP929055">
    <property type="protein sequence ID" value="CBL27592.1"/>
    <property type="molecule type" value="Genomic_DNA"/>
</dbReference>
<dbReference type="PROSITE" id="PS51197">
    <property type="entry name" value="HTH_RRF2_2"/>
    <property type="match status" value="1"/>
</dbReference>
<dbReference type="InterPro" id="IPR000944">
    <property type="entry name" value="Tscrpt_reg_Rrf2"/>
</dbReference>
<dbReference type="PANTHER" id="PTHR33221:SF2">
    <property type="entry name" value="TRANSCRIPTIONAL REGULATOR"/>
    <property type="match status" value="1"/>
</dbReference>
<dbReference type="RefSeq" id="WP_015530126.1">
    <property type="nucleotide sequence ID" value="NC_021015.1"/>
</dbReference>
<dbReference type="PROSITE" id="PS01332">
    <property type="entry name" value="HTH_RRF2_1"/>
    <property type="match status" value="1"/>
</dbReference>
<dbReference type="InterPro" id="IPR025736">
    <property type="entry name" value="PucR_C-HTH_dom"/>
</dbReference>
<dbReference type="Pfam" id="PF02082">
    <property type="entry name" value="Rrf2"/>
    <property type="match status" value="1"/>
</dbReference>
<protein>
    <submittedName>
        <fullName evidence="4">Rrf2 family protein (Putative transcriptional regulator)</fullName>
    </submittedName>
</protein>
<dbReference type="Gene3D" id="1.10.10.10">
    <property type="entry name" value="Winged helix-like DNA-binding domain superfamily/Winged helix DNA-binding domain"/>
    <property type="match status" value="1"/>
</dbReference>
<dbReference type="SUPFAM" id="SSF46785">
    <property type="entry name" value="Winged helix' DNA-binding domain"/>
    <property type="match status" value="1"/>
</dbReference>
<accession>D4M0N2</accession>
<dbReference type="Proteomes" id="UP000008956">
    <property type="component" value="Chromosome"/>
</dbReference>
<dbReference type="PANTHER" id="PTHR33221">
    <property type="entry name" value="WINGED HELIX-TURN-HELIX TRANSCRIPTIONAL REGULATOR, RRF2 FAMILY"/>
    <property type="match status" value="1"/>
</dbReference>
<dbReference type="InterPro" id="IPR036388">
    <property type="entry name" value="WH-like_DNA-bd_sf"/>
</dbReference>
<dbReference type="HOGENOM" id="CLU_476385_0_0_9"/>
<evidence type="ECO:0000256" key="1">
    <source>
        <dbReference type="ARBA" id="ARBA00006754"/>
    </source>
</evidence>
<reference evidence="4 5" key="1">
    <citation type="submission" date="2010-03" db="EMBL/GenBank/DDBJ databases">
        <title>The genome sequence of Ruminococcus torques L2-14.</title>
        <authorList>
            <consortium name="metaHIT consortium -- http://www.metahit.eu/"/>
            <person name="Pajon A."/>
            <person name="Turner K."/>
            <person name="Parkhill J."/>
            <person name="Duncan S."/>
            <person name="Flint H."/>
        </authorList>
    </citation>
    <scope>NUCLEOTIDE SEQUENCE [LARGE SCALE GENOMIC DNA]</scope>
    <source>
        <strain evidence="4 5">L2-14</strain>
    </source>
</reference>
<proteinExistence type="inferred from homology"/>
<dbReference type="GO" id="GO:0003700">
    <property type="term" value="F:DNA-binding transcription factor activity"/>
    <property type="evidence" value="ECO:0007669"/>
    <property type="project" value="TreeGrafter"/>
</dbReference>
<dbReference type="PATRIC" id="fig|657313.3.peg.3100"/>
<organism evidence="4 5">
    <name type="scientific">[Ruminococcus] torques L2-14</name>
    <dbReference type="NCBI Taxonomy" id="657313"/>
    <lineage>
        <taxon>Bacteria</taxon>
        <taxon>Bacillati</taxon>
        <taxon>Bacillota</taxon>
        <taxon>Clostridia</taxon>
        <taxon>Lachnospirales</taxon>
        <taxon>Lachnospiraceae</taxon>
        <taxon>Mediterraneibacter</taxon>
    </lineage>
</organism>